<evidence type="ECO:0000256" key="1">
    <source>
        <dbReference type="ARBA" id="ARBA00004141"/>
    </source>
</evidence>
<reference evidence="6" key="1">
    <citation type="journal article" date="2023" name="Mol. Biol. Evol.">
        <title>Third-Generation Sequencing Reveals the Adaptive Role of the Epigenome in Three Deep-Sea Polychaetes.</title>
        <authorList>
            <person name="Perez M."/>
            <person name="Aroh O."/>
            <person name="Sun Y."/>
            <person name="Lan Y."/>
            <person name="Juniper S.K."/>
            <person name="Young C.R."/>
            <person name="Angers B."/>
            <person name="Qian P.Y."/>
        </authorList>
    </citation>
    <scope>NUCLEOTIDE SEQUENCE</scope>
    <source>
        <strain evidence="6">R07B-5</strain>
    </source>
</reference>
<dbReference type="AlphaFoldDB" id="A0AAD9NZB3"/>
<evidence type="ECO:0000256" key="5">
    <source>
        <dbReference type="SAM" id="Phobius"/>
    </source>
</evidence>
<evidence type="ECO:0000313" key="6">
    <source>
        <dbReference type="EMBL" id="KAK2185242.1"/>
    </source>
</evidence>
<evidence type="ECO:0000256" key="4">
    <source>
        <dbReference type="ARBA" id="ARBA00023136"/>
    </source>
</evidence>
<feature type="transmembrane region" description="Helical" evidence="5">
    <location>
        <begin position="147"/>
        <end position="167"/>
    </location>
</feature>
<dbReference type="GO" id="GO:0098970">
    <property type="term" value="P:postsynaptic neurotransmitter receptor diffusion trapping"/>
    <property type="evidence" value="ECO:0007669"/>
    <property type="project" value="TreeGrafter"/>
</dbReference>
<feature type="transmembrane region" description="Helical" evidence="5">
    <location>
        <begin position="187"/>
        <end position="211"/>
    </location>
</feature>
<dbReference type="Gene3D" id="1.20.140.150">
    <property type="match status" value="1"/>
</dbReference>
<evidence type="ECO:0000313" key="7">
    <source>
        <dbReference type="Proteomes" id="UP001209878"/>
    </source>
</evidence>
<dbReference type="GO" id="GO:0051968">
    <property type="term" value="P:positive regulation of synaptic transmission, glutamatergic"/>
    <property type="evidence" value="ECO:0007669"/>
    <property type="project" value="TreeGrafter"/>
</dbReference>
<comment type="subcellular location">
    <subcellularLocation>
        <location evidence="1">Membrane</location>
        <topology evidence="1">Multi-pass membrane protein</topology>
    </subcellularLocation>
</comment>
<keyword evidence="7" id="KW-1185">Reference proteome</keyword>
<dbReference type="GO" id="GO:0032281">
    <property type="term" value="C:AMPA glutamate receptor complex"/>
    <property type="evidence" value="ECO:0007669"/>
    <property type="project" value="TreeGrafter"/>
</dbReference>
<name>A0AAD9NZB3_RIDPI</name>
<proteinExistence type="predicted"/>
<keyword evidence="2 5" id="KW-0812">Transmembrane</keyword>
<feature type="transmembrane region" description="Helical" evidence="5">
    <location>
        <begin position="115"/>
        <end position="135"/>
    </location>
</feature>
<feature type="transmembrane region" description="Helical" evidence="5">
    <location>
        <begin position="12"/>
        <end position="33"/>
    </location>
</feature>
<dbReference type="GO" id="GO:0019226">
    <property type="term" value="P:transmission of nerve impulse"/>
    <property type="evidence" value="ECO:0007669"/>
    <property type="project" value="TreeGrafter"/>
</dbReference>
<evidence type="ECO:0000256" key="2">
    <source>
        <dbReference type="ARBA" id="ARBA00022692"/>
    </source>
</evidence>
<dbReference type="GO" id="GO:0099590">
    <property type="term" value="P:neurotransmitter receptor internalization"/>
    <property type="evidence" value="ECO:0007669"/>
    <property type="project" value="TreeGrafter"/>
</dbReference>
<keyword evidence="3 5" id="KW-1133">Transmembrane helix</keyword>
<comment type="caution">
    <text evidence="6">The sequence shown here is derived from an EMBL/GenBank/DDBJ whole genome shotgun (WGS) entry which is preliminary data.</text>
</comment>
<dbReference type="GO" id="GO:0098839">
    <property type="term" value="C:postsynaptic density membrane"/>
    <property type="evidence" value="ECO:0007669"/>
    <property type="project" value="TreeGrafter"/>
</dbReference>
<dbReference type="GO" id="GO:0098943">
    <property type="term" value="P:neurotransmitter receptor transport, postsynaptic endosome to lysosome"/>
    <property type="evidence" value="ECO:0007669"/>
    <property type="project" value="TreeGrafter"/>
</dbReference>
<gene>
    <name evidence="6" type="ORF">NP493_241g02030</name>
</gene>
<dbReference type="InterPro" id="IPR004031">
    <property type="entry name" value="PMP22/EMP/MP20/Claudin"/>
</dbReference>
<sequence>MAKESSAAQRERRVLVATVGVTMFGTLLMLVSISTDNWVLLSLDEAVYRNTSGAYVVSQKSGLFRICRNEYDNRTHPVVEREYCKMFKFFPSDKNIEKDPEVDEHIINYRRSQTAFAVIALVLMLLSHTFAIYALREPRYMFKRLAAMMHLMTAGAVFISGEVFIQSVEYEEDYLRARYPRGASHHYGFSFAFAVLTVIIYVGAGVVFFIYGRKRKGEKAITEQEAIENEPVIIGRA</sequence>
<dbReference type="Proteomes" id="UP001209878">
    <property type="component" value="Unassembled WGS sequence"/>
</dbReference>
<accession>A0AAD9NZB3</accession>
<evidence type="ECO:0000256" key="3">
    <source>
        <dbReference type="ARBA" id="ARBA00022989"/>
    </source>
</evidence>
<protein>
    <submittedName>
        <fullName evidence="6">Uncharacterized protein</fullName>
    </submittedName>
</protein>
<dbReference type="InterPro" id="IPR051072">
    <property type="entry name" value="CACNG_subunit"/>
</dbReference>
<dbReference type="PANTHER" id="PTHR12107:SF0">
    <property type="entry name" value="STARGAZIN (MAMMALIAN CALCIUM CHANNEL) HOMOLOG"/>
    <property type="match status" value="1"/>
</dbReference>
<dbReference type="Pfam" id="PF13903">
    <property type="entry name" value="Claudin_2"/>
    <property type="match status" value="1"/>
</dbReference>
<dbReference type="GO" id="GO:0016247">
    <property type="term" value="F:channel regulator activity"/>
    <property type="evidence" value="ECO:0007669"/>
    <property type="project" value="TreeGrafter"/>
</dbReference>
<dbReference type="PANTHER" id="PTHR12107">
    <property type="entry name" value="VOLTAGE-DEPENDENT CALCIUM CHANNEL GAMMA SUBUNIT"/>
    <property type="match status" value="1"/>
</dbReference>
<keyword evidence="4 5" id="KW-0472">Membrane</keyword>
<dbReference type="GO" id="GO:0005245">
    <property type="term" value="F:voltage-gated calcium channel activity"/>
    <property type="evidence" value="ECO:0007669"/>
    <property type="project" value="TreeGrafter"/>
</dbReference>
<organism evidence="6 7">
    <name type="scientific">Ridgeia piscesae</name>
    <name type="common">Tubeworm</name>
    <dbReference type="NCBI Taxonomy" id="27915"/>
    <lineage>
        <taxon>Eukaryota</taxon>
        <taxon>Metazoa</taxon>
        <taxon>Spiralia</taxon>
        <taxon>Lophotrochozoa</taxon>
        <taxon>Annelida</taxon>
        <taxon>Polychaeta</taxon>
        <taxon>Sedentaria</taxon>
        <taxon>Canalipalpata</taxon>
        <taxon>Sabellida</taxon>
        <taxon>Siboglinidae</taxon>
        <taxon>Ridgeia</taxon>
    </lineage>
</organism>
<dbReference type="EMBL" id="JAODUO010000241">
    <property type="protein sequence ID" value="KAK2185242.1"/>
    <property type="molecule type" value="Genomic_DNA"/>
</dbReference>